<reference evidence="3 4" key="1">
    <citation type="submission" date="2017-09" db="EMBL/GenBank/DDBJ databases">
        <title>Bacterial strain isolated from the female urinary microbiota.</title>
        <authorList>
            <person name="Thomas-White K."/>
            <person name="Kumar N."/>
            <person name="Forster S."/>
            <person name="Putonti C."/>
            <person name="Lawley T."/>
            <person name="Wolfe A.J."/>
        </authorList>
    </citation>
    <scope>NUCLEOTIDE SEQUENCE [LARGE SCALE GENOMIC DNA]</scope>
    <source>
        <strain evidence="3 4">UMB0680</strain>
    </source>
</reference>
<dbReference type="EMBL" id="PNFZ01000013">
    <property type="protein sequence ID" value="PMB96900.1"/>
    <property type="molecule type" value="Genomic_DNA"/>
</dbReference>
<feature type="domain" description="Penicillin-binding protein transpeptidase" evidence="1">
    <location>
        <begin position="159"/>
        <end position="484"/>
    </location>
</feature>
<keyword evidence="4" id="KW-1185">Reference proteome</keyword>
<dbReference type="Pfam" id="PF00905">
    <property type="entry name" value="Transpeptidase"/>
    <property type="match status" value="1"/>
</dbReference>
<evidence type="ECO:0000259" key="2">
    <source>
        <dbReference type="Pfam" id="PF21922"/>
    </source>
</evidence>
<dbReference type="Proteomes" id="UP000235703">
    <property type="component" value="Unassembled WGS sequence"/>
</dbReference>
<protein>
    <submittedName>
        <fullName evidence="3">Cell division protein FtsI</fullName>
    </submittedName>
</protein>
<dbReference type="GO" id="GO:0005886">
    <property type="term" value="C:plasma membrane"/>
    <property type="evidence" value="ECO:0007669"/>
    <property type="project" value="TreeGrafter"/>
</dbReference>
<dbReference type="PANTHER" id="PTHR30627">
    <property type="entry name" value="PEPTIDOGLYCAN D,D-TRANSPEPTIDASE"/>
    <property type="match status" value="1"/>
</dbReference>
<dbReference type="GeneID" id="86843590"/>
<evidence type="ECO:0000259" key="1">
    <source>
        <dbReference type="Pfam" id="PF00905"/>
    </source>
</evidence>
<organism evidence="3 4">
    <name type="scientific">Brevibacterium luteolum</name>
    <dbReference type="NCBI Taxonomy" id="199591"/>
    <lineage>
        <taxon>Bacteria</taxon>
        <taxon>Bacillati</taxon>
        <taxon>Actinomycetota</taxon>
        <taxon>Actinomycetes</taxon>
        <taxon>Micrococcales</taxon>
        <taxon>Brevibacteriaceae</taxon>
        <taxon>Brevibacterium</taxon>
    </lineage>
</organism>
<dbReference type="SUPFAM" id="SSF56601">
    <property type="entry name" value="beta-lactamase/transpeptidase-like"/>
    <property type="match status" value="1"/>
</dbReference>
<evidence type="ECO:0000313" key="3">
    <source>
        <dbReference type="EMBL" id="PMB96900.1"/>
    </source>
</evidence>
<dbReference type="InterPro" id="IPR054120">
    <property type="entry name" value="PBPA_dimer"/>
</dbReference>
<dbReference type="InterPro" id="IPR050515">
    <property type="entry name" value="Beta-lactam/transpept"/>
</dbReference>
<dbReference type="GO" id="GO:0071972">
    <property type="term" value="F:peptidoglycan L,D-transpeptidase activity"/>
    <property type="evidence" value="ECO:0007669"/>
    <property type="project" value="TreeGrafter"/>
</dbReference>
<proteinExistence type="predicted"/>
<evidence type="ECO:0000313" key="4">
    <source>
        <dbReference type="Proteomes" id="UP000235703"/>
    </source>
</evidence>
<dbReference type="GO" id="GO:0008658">
    <property type="term" value="F:penicillin binding"/>
    <property type="evidence" value="ECO:0007669"/>
    <property type="project" value="InterPro"/>
</dbReference>
<dbReference type="PANTHER" id="PTHR30627:SF24">
    <property type="entry name" value="PENICILLIN-BINDING PROTEIN 4B"/>
    <property type="match status" value="1"/>
</dbReference>
<dbReference type="RefSeq" id="WP_102163223.1">
    <property type="nucleotide sequence ID" value="NZ_JALXPM010000040.1"/>
</dbReference>
<dbReference type="AlphaFoldDB" id="A0A2N6PDZ7"/>
<dbReference type="GO" id="GO:0051301">
    <property type="term" value="P:cell division"/>
    <property type="evidence" value="ECO:0007669"/>
    <property type="project" value="UniProtKB-KW"/>
</dbReference>
<dbReference type="Gene3D" id="3.90.1310.10">
    <property type="entry name" value="Penicillin-binding protein 2a (Domain 2)"/>
    <property type="match status" value="1"/>
</dbReference>
<dbReference type="GO" id="GO:0071555">
    <property type="term" value="P:cell wall organization"/>
    <property type="evidence" value="ECO:0007669"/>
    <property type="project" value="TreeGrafter"/>
</dbReference>
<dbReference type="InterPro" id="IPR012338">
    <property type="entry name" value="Beta-lactam/transpept-like"/>
</dbReference>
<name>A0A2N6PDZ7_9MICO</name>
<accession>A0A2N6PDZ7</accession>
<keyword evidence="3" id="KW-0131">Cell cycle</keyword>
<keyword evidence="3" id="KW-0132">Cell division</keyword>
<dbReference type="Pfam" id="PF21922">
    <property type="entry name" value="PBP_dimer_2"/>
    <property type="match status" value="1"/>
</dbReference>
<dbReference type="Gene3D" id="3.40.710.10">
    <property type="entry name" value="DD-peptidase/beta-lactamase superfamily"/>
    <property type="match status" value="1"/>
</dbReference>
<feature type="domain" description="Penicillin binding protein A dimerisation" evidence="2">
    <location>
        <begin position="52"/>
        <end position="138"/>
    </location>
</feature>
<dbReference type="InterPro" id="IPR001460">
    <property type="entry name" value="PCN-bd_Tpept"/>
</dbReference>
<sequence>MKNPLKHLAVVGFVMFALLFGSTSYVQYFAAQSLKDNPLNNRTLLDELSRDRGPILVDGTPIAYSEPVDDPYKFQRKYGAEGMSAEMYASLTGYFSITSGTSGLERTENGLLSGTDDALFYDKVSNLLTGQQPAGAAVELTINPKAQKAAWDGLSGQRGAAVALDPKTGKVLAMVSTPGWDPNALATHNRDAALDAYNSLIDNDANPAYNRAIGGNLYPPGSTFKLVTAAAALESGQYTKDSELPSPTVLDLPQTSATIRNAGGASCGNGSTASLDHALTKSCNTTFAQLGMDLGAEAMNEQAKKFGFGESFDMPLAVTASSFPSDVNEPQLAQSSLGQFEVRATPIQMAMVASAIANDGELMQPQLISQIRNARTLDLIEEPRPRTFSNPISSDTAGQLTDMMVNVVDSGTGTAAKIPGVDVAAKTGTAQHAKGRAPHAWFTSFAPADDPQVAVAVVVESGGNAGNEASGGRVAGPIAKSVMEAVMDS</sequence>
<gene>
    <name evidence="3" type="ORF">CJ198_13980</name>
</gene>
<dbReference type="OrthoDB" id="9766847at2"/>
<comment type="caution">
    <text evidence="3">The sequence shown here is derived from an EMBL/GenBank/DDBJ whole genome shotgun (WGS) entry which is preliminary data.</text>
</comment>